<proteinExistence type="predicted"/>
<sequence>MTIKFLFIFLLTMVSPLLYGQSKITNESIIYSSDTSPYKKEITSSTFFEVETFLPVFKSTLDTAKSPKLEIFYYFGKEFQKVSTDVSYTDGNESLRKYQDSLYWANYNGDEINGSCLYTILFDEKLKIQEIRIVKRGGYNNSKFDYDGLIKKILLSTEGKWKKTKDTHSENWYFTMGRFRVR</sequence>
<gene>
    <name evidence="1" type="ORF">DW712_23455</name>
</gene>
<comment type="caution">
    <text evidence="1">The sequence shown here is derived from an EMBL/GenBank/DDBJ whole genome shotgun (WGS) entry which is preliminary data.</text>
</comment>
<accession>A0A414KYS7</accession>
<evidence type="ECO:0000313" key="1">
    <source>
        <dbReference type="EMBL" id="RHE87403.1"/>
    </source>
</evidence>
<reference evidence="1 2" key="1">
    <citation type="submission" date="2018-08" db="EMBL/GenBank/DDBJ databases">
        <title>A genome reference for cultivated species of the human gut microbiota.</title>
        <authorList>
            <person name="Zou Y."/>
            <person name="Xue W."/>
            <person name="Luo G."/>
        </authorList>
    </citation>
    <scope>NUCLEOTIDE SEQUENCE [LARGE SCALE GENOMIC DNA]</scope>
    <source>
        <strain evidence="1 2">AM27-17</strain>
    </source>
</reference>
<dbReference type="Proteomes" id="UP000285650">
    <property type="component" value="Unassembled WGS sequence"/>
</dbReference>
<dbReference type="AlphaFoldDB" id="A0A414KYS7"/>
<organism evidence="1 2">
    <name type="scientific">Bacteroides intestinalis</name>
    <dbReference type="NCBI Taxonomy" id="329854"/>
    <lineage>
        <taxon>Bacteria</taxon>
        <taxon>Pseudomonadati</taxon>
        <taxon>Bacteroidota</taxon>
        <taxon>Bacteroidia</taxon>
        <taxon>Bacteroidales</taxon>
        <taxon>Bacteroidaceae</taxon>
        <taxon>Bacteroides</taxon>
    </lineage>
</organism>
<dbReference type="EMBL" id="QSKV01000023">
    <property type="protein sequence ID" value="RHE87403.1"/>
    <property type="molecule type" value="Genomic_DNA"/>
</dbReference>
<name>A0A414KYS7_9BACE</name>
<dbReference type="RefSeq" id="WP_118223886.1">
    <property type="nucleotide sequence ID" value="NZ_JADNIJ010000014.1"/>
</dbReference>
<protein>
    <submittedName>
        <fullName evidence="1">Uncharacterized protein</fullName>
    </submittedName>
</protein>
<evidence type="ECO:0000313" key="2">
    <source>
        <dbReference type="Proteomes" id="UP000285650"/>
    </source>
</evidence>